<comment type="caution">
    <text evidence="2">The sequence shown here is derived from an EMBL/GenBank/DDBJ whole genome shotgun (WGS) entry which is preliminary data.</text>
</comment>
<proteinExistence type="predicted"/>
<name>A0A834GG29_RHOSS</name>
<sequence>MAPNQDEETRGKDSKGKEIEAGNSRRITRPPLSFLAIFNEHSIALDTSCPDQLCQQLYDGVFLKPNKLKYFVDEKSNKNCFVLFARELTVVHGDNPEYWTWMEDKETSGKDIEVAELLKICEFVLSAKYVGYMEFSLGQYDGDCKHGLVVKCAIIRPKK</sequence>
<accession>A0A834GG29</accession>
<protein>
    <submittedName>
        <fullName evidence="2">Uncharacterized protein</fullName>
    </submittedName>
</protein>
<dbReference type="Proteomes" id="UP000626092">
    <property type="component" value="Unassembled WGS sequence"/>
</dbReference>
<dbReference type="InterPro" id="IPR052147">
    <property type="entry name" value="PP2-like/Lectin"/>
</dbReference>
<dbReference type="OrthoDB" id="533833at2759"/>
<gene>
    <name evidence="2" type="ORF">RHSIM_Rhsim10G0143400</name>
</gene>
<dbReference type="EMBL" id="WJXA01000010">
    <property type="protein sequence ID" value="KAF7130752.1"/>
    <property type="molecule type" value="Genomic_DNA"/>
</dbReference>
<dbReference type="Pfam" id="PF14299">
    <property type="entry name" value="PP2"/>
    <property type="match status" value="1"/>
</dbReference>
<evidence type="ECO:0000313" key="3">
    <source>
        <dbReference type="Proteomes" id="UP000626092"/>
    </source>
</evidence>
<dbReference type="AlphaFoldDB" id="A0A834GG29"/>
<feature type="compositionally biased region" description="Basic and acidic residues" evidence="1">
    <location>
        <begin position="7"/>
        <end position="20"/>
    </location>
</feature>
<keyword evidence="3" id="KW-1185">Reference proteome</keyword>
<dbReference type="PANTHER" id="PTHR48478">
    <property type="entry name" value="LECTIN-LIKE"/>
    <property type="match status" value="1"/>
</dbReference>
<feature type="region of interest" description="Disordered" evidence="1">
    <location>
        <begin position="1"/>
        <end position="22"/>
    </location>
</feature>
<organism evidence="2 3">
    <name type="scientific">Rhododendron simsii</name>
    <name type="common">Sims's rhododendron</name>
    <dbReference type="NCBI Taxonomy" id="118357"/>
    <lineage>
        <taxon>Eukaryota</taxon>
        <taxon>Viridiplantae</taxon>
        <taxon>Streptophyta</taxon>
        <taxon>Embryophyta</taxon>
        <taxon>Tracheophyta</taxon>
        <taxon>Spermatophyta</taxon>
        <taxon>Magnoliopsida</taxon>
        <taxon>eudicotyledons</taxon>
        <taxon>Gunneridae</taxon>
        <taxon>Pentapetalae</taxon>
        <taxon>asterids</taxon>
        <taxon>Ericales</taxon>
        <taxon>Ericaceae</taxon>
        <taxon>Ericoideae</taxon>
        <taxon>Rhodoreae</taxon>
        <taxon>Rhododendron</taxon>
    </lineage>
</organism>
<evidence type="ECO:0000256" key="1">
    <source>
        <dbReference type="SAM" id="MobiDB-lite"/>
    </source>
</evidence>
<dbReference type="InterPro" id="IPR025886">
    <property type="entry name" value="PP2-like"/>
</dbReference>
<reference evidence="2" key="1">
    <citation type="submission" date="2019-11" db="EMBL/GenBank/DDBJ databases">
        <authorList>
            <person name="Liu Y."/>
            <person name="Hou J."/>
            <person name="Li T.-Q."/>
            <person name="Guan C.-H."/>
            <person name="Wu X."/>
            <person name="Wu H.-Z."/>
            <person name="Ling F."/>
            <person name="Zhang R."/>
            <person name="Shi X.-G."/>
            <person name="Ren J.-P."/>
            <person name="Chen E.-F."/>
            <person name="Sun J.-M."/>
        </authorList>
    </citation>
    <scope>NUCLEOTIDE SEQUENCE</scope>
    <source>
        <strain evidence="2">Adult_tree_wgs_1</strain>
        <tissue evidence="2">Leaves</tissue>
    </source>
</reference>
<dbReference type="PANTHER" id="PTHR48478:SF1">
    <property type="entry name" value="LECTIN-LIKE"/>
    <property type="match status" value="1"/>
</dbReference>
<dbReference type="GO" id="GO:0030246">
    <property type="term" value="F:carbohydrate binding"/>
    <property type="evidence" value="ECO:0007669"/>
    <property type="project" value="InterPro"/>
</dbReference>
<evidence type="ECO:0000313" key="2">
    <source>
        <dbReference type="EMBL" id="KAF7130752.1"/>
    </source>
</evidence>